<proteinExistence type="predicted"/>
<comment type="caution">
    <text evidence="1">The sequence shown here is derived from an EMBL/GenBank/DDBJ whole genome shotgun (WGS) entry which is preliminary data.</text>
</comment>
<dbReference type="EMBL" id="SEWW01000007">
    <property type="protein sequence ID" value="NGZ44917.1"/>
    <property type="molecule type" value="Genomic_DNA"/>
</dbReference>
<evidence type="ECO:0000313" key="2">
    <source>
        <dbReference type="Proteomes" id="UP001318301"/>
    </source>
</evidence>
<sequence length="145" mass="17085">MKQEEVELDRLRIWDFYLTFPNEARNITYPTALSELKGIFKKKAPNPYEDLIDPKRIIERMKSFQLSALKCLASYGLIDSKLLAKKIIRRTDKEIPKELAEKFKELSVEKANIIKLIIGFRELPLYGKFGLKDRTGLIEFKYDQR</sequence>
<dbReference type="InterPro" id="IPR046901">
    <property type="entry name" value="ABC-3C_MC5"/>
</dbReference>
<dbReference type="Proteomes" id="UP001318301">
    <property type="component" value="Unassembled WGS sequence"/>
</dbReference>
<protein>
    <submittedName>
        <fullName evidence="1">Uncharacterized protein</fullName>
    </submittedName>
</protein>
<gene>
    <name evidence="1" type="ORF">EWU23_10560</name>
</gene>
<keyword evidence="2" id="KW-1185">Reference proteome</keyword>
<organism evidence="1 2">
    <name type="scientific">Aquirufa beregesia</name>
    <dbReference type="NCBI Taxonomy" id="2516556"/>
    <lineage>
        <taxon>Bacteria</taxon>
        <taxon>Pseudomonadati</taxon>
        <taxon>Bacteroidota</taxon>
        <taxon>Cytophagia</taxon>
        <taxon>Cytophagales</taxon>
        <taxon>Flectobacillaceae</taxon>
        <taxon>Aquirufa</taxon>
    </lineage>
</organism>
<name>A0ABX0EZK4_9BACT</name>
<accession>A0ABX0EZK4</accession>
<dbReference type="Pfam" id="PF20291">
    <property type="entry name" value="MC5"/>
    <property type="match status" value="1"/>
</dbReference>
<evidence type="ECO:0000313" key="1">
    <source>
        <dbReference type="EMBL" id="NGZ44917.1"/>
    </source>
</evidence>
<reference evidence="1 2" key="1">
    <citation type="submission" date="2019-02" db="EMBL/GenBank/DDBJ databases">
        <title>Genome of a new Bacteroidetes strain.</title>
        <authorList>
            <person name="Pitt A."/>
        </authorList>
    </citation>
    <scope>NUCLEOTIDE SEQUENCE [LARGE SCALE GENOMIC DNA]</scope>
    <source>
        <strain evidence="1 2">50C-KIRBA</strain>
    </source>
</reference>